<dbReference type="PANTHER" id="PTHR11950:SF31">
    <property type="entry name" value="SEGMENTATION PROTEIN RUNT"/>
    <property type="match status" value="1"/>
</dbReference>
<gene>
    <name evidence="7" type="primary">Runx1</name>
    <name evidence="7" type="ORF">TNIN_351481</name>
</gene>
<feature type="compositionally biased region" description="Polar residues" evidence="5">
    <location>
        <begin position="462"/>
        <end position="478"/>
    </location>
</feature>
<dbReference type="InterPro" id="IPR013524">
    <property type="entry name" value="Runt_dom"/>
</dbReference>
<keyword evidence="2" id="KW-0805">Transcription regulation</keyword>
<reference evidence="7" key="1">
    <citation type="submission" date="2020-08" db="EMBL/GenBank/DDBJ databases">
        <title>Multicomponent nature underlies the extraordinary mechanical properties of spider dragline silk.</title>
        <authorList>
            <person name="Kono N."/>
            <person name="Nakamura H."/>
            <person name="Mori M."/>
            <person name="Yoshida Y."/>
            <person name="Ohtoshi R."/>
            <person name="Malay A.D."/>
            <person name="Moran D.A.P."/>
            <person name="Tomita M."/>
            <person name="Numata K."/>
            <person name="Arakawa K."/>
        </authorList>
    </citation>
    <scope>NUCLEOTIDE SEQUENCE</scope>
</reference>
<sequence length="523" mass="56446">MHLPTDTVNGSPVTTTTSPERSSGNDFAMPGERFLNEVMAEHSNEMVRTGSPCFVCSALPNHWRSNKTLPVAFKVVCLGEIADGTVVNIKAGNDENFSAELRNATAVMKNQVAKFNDLRFVGRSGRGKSFTLTISISTSPPQVVTYNKAIKVTVDGPREPRRSCPLAGQQQQLRAFASAFGHRPPPYLDPRYHDFRDWRKPEHWTIDLQRRMGHPQESLYFGDGHWSHPYSPYFASASGLQGAGIPSYQLDVTLAGVSPSSQDSCSSSLPLTGLADHATGVTSTSSSFPVLNDTSGALSLKTDPLVVSRYNAMAAVAANPELRLTDRLTELRQGLSNGPQQPNTTVSLLSGTNATSPYLSVSHAAGYGLLTSHPYYNTSGCTAPGVTSMYLNPPVVPPSLLYPQLYNSVAHNQLHPSIHFLGGTGTNSASDLLRSAEPLRTEEETLQSSSNPVSRVSSTGSATSVNGGSVSSITNPIESNPGGFTKTPNTNYLHDHVEWDRIVRDFVKWTFGHSSVETLLDHS</sequence>
<dbReference type="GO" id="GO:0000978">
    <property type="term" value="F:RNA polymerase II cis-regulatory region sequence-specific DNA binding"/>
    <property type="evidence" value="ECO:0007669"/>
    <property type="project" value="TreeGrafter"/>
</dbReference>
<evidence type="ECO:0000259" key="6">
    <source>
        <dbReference type="PROSITE" id="PS51062"/>
    </source>
</evidence>
<dbReference type="InterPro" id="IPR008967">
    <property type="entry name" value="p53-like_TF_DNA-bd_sf"/>
</dbReference>
<evidence type="ECO:0000313" key="8">
    <source>
        <dbReference type="Proteomes" id="UP000886998"/>
    </source>
</evidence>
<accession>A0A8X6YRF4</accession>
<evidence type="ECO:0000256" key="3">
    <source>
        <dbReference type="ARBA" id="ARBA00023163"/>
    </source>
</evidence>
<dbReference type="GO" id="GO:0000981">
    <property type="term" value="F:DNA-binding transcription factor activity, RNA polymerase II-specific"/>
    <property type="evidence" value="ECO:0007669"/>
    <property type="project" value="TreeGrafter"/>
</dbReference>
<feature type="compositionally biased region" description="Polar residues" evidence="5">
    <location>
        <begin position="1"/>
        <end position="25"/>
    </location>
</feature>
<dbReference type="InterPro" id="IPR000040">
    <property type="entry name" value="AML1_Runt"/>
</dbReference>
<comment type="subcellular location">
    <subcellularLocation>
        <location evidence="1">Nucleus</location>
    </subcellularLocation>
</comment>
<dbReference type="EMBL" id="BMAV01021210">
    <property type="protein sequence ID" value="GFY75182.1"/>
    <property type="molecule type" value="Genomic_DNA"/>
</dbReference>
<dbReference type="PRINTS" id="PR00967">
    <property type="entry name" value="ONCOGENEAML1"/>
</dbReference>
<dbReference type="GO" id="GO:0005524">
    <property type="term" value="F:ATP binding"/>
    <property type="evidence" value="ECO:0007669"/>
    <property type="project" value="InterPro"/>
</dbReference>
<organism evidence="7 8">
    <name type="scientific">Trichonephila inaurata madagascariensis</name>
    <dbReference type="NCBI Taxonomy" id="2747483"/>
    <lineage>
        <taxon>Eukaryota</taxon>
        <taxon>Metazoa</taxon>
        <taxon>Ecdysozoa</taxon>
        <taxon>Arthropoda</taxon>
        <taxon>Chelicerata</taxon>
        <taxon>Arachnida</taxon>
        <taxon>Araneae</taxon>
        <taxon>Araneomorphae</taxon>
        <taxon>Entelegynae</taxon>
        <taxon>Araneoidea</taxon>
        <taxon>Nephilidae</taxon>
        <taxon>Trichonephila</taxon>
        <taxon>Trichonephila inaurata</taxon>
    </lineage>
</organism>
<dbReference type="Gene3D" id="2.60.40.720">
    <property type="match status" value="1"/>
</dbReference>
<dbReference type="InterPro" id="IPR012346">
    <property type="entry name" value="p53/RUNT-type_TF_DNA-bd_sf"/>
</dbReference>
<comment type="caution">
    <text evidence="7">The sequence shown here is derived from an EMBL/GenBank/DDBJ whole genome shotgun (WGS) entry which is preliminary data.</text>
</comment>
<dbReference type="FunFam" id="2.60.40.720:FF:000001">
    <property type="entry name" value="Runt-related transcription factor"/>
    <property type="match status" value="1"/>
</dbReference>
<dbReference type="Pfam" id="PF00853">
    <property type="entry name" value="Runt"/>
    <property type="match status" value="1"/>
</dbReference>
<dbReference type="OrthoDB" id="10029800at2759"/>
<name>A0A8X6YRF4_9ARAC</name>
<protein>
    <recommendedName>
        <fullName evidence="6">Runt domain-containing protein</fullName>
    </recommendedName>
</protein>
<feature type="region of interest" description="Disordered" evidence="5">
    <location>
        <begin position="1"/>
        <end position="26"/>
    </location>
</feature>
<keyword evidence="8" id="KW-1185">Reference proteome</keyword>
<dbReference type="PANTHER" id="PTHR11950">
    <property type="entry name" value="RUNT RELATED"/>
    <property type="match status" value="1"/>
</dbReference>
<feature type="compositionally biased region" description="Low complexity" evidence="5">
    <location>
        <begin position="448"/>
        <end position="461"/>
    </location>
</feature>
<evidence type="ECO:0000256" key="2">
    <source>
        <dbReference type="ARBA" id="ARBA00023015"/>
    </source>
</evidence>
<evidence type="ECO:0000256" key="4">
    <source>
        <dbReference type="ARBA" id="ARBA00023242"/>
    </source>
</evidence>
<feature type="domain" description="Runt" evidence="6">
    <location>
        <begin position="34"/>
        <end position="162"/>
    </location>
</feature>
<evidence type="ECO:0000256" key="5">
    <source>
        <dbReference type="SAM" id="MobiDB-lite"/>
    </source>
</evidence>
<evidence type="ECO:0000313" key="7">
    <source>
        <dbReference type="EMBL" id="GFY75182.1"/>
    </source>
</evidence>
<keyword evidence="3" id="KW-0804">Transcription</keyword>
<proteinExistence type="predicted"/>
<dbReference type="Proteomes" id="UP000886998">
    <property type="component" value="Unassembled WGS sequence"/>
</dbReference>
<dbReference type="AlphaFoldDB" id="A0A8X6YRF4"/>
<dbReference type="SUPFAM" id="SSF49417">
    <property type="entry name" value="p53-like transcription factors"/>
    <property type="match status" value="1"/>
</dbReference>
<dbReference type="GO" id="GO:0001709">
    <property type="term" value="P:cell fate determination"/>
    <property type="evidence" value="ECO:0007669"/>
    <property type="project" value="UniProtKB-ARBA"/>
</dbReference>
<feature type="region of interest" description="Disordered" evidence="5">
    <location>
        <begin position="440"/>
        <end position="485"/>
    </location>
</feature>
<dbReference type="PROSITE" id="PS51062">
    <property type="entry name" value="RUNT"/>
    <property type="match status" value="1"/>
</dbReference>
<dbReference type="GO" id="GO:0005634">
    <property type="term" value="C:nucleus"/>
    <property type="evidence" value="ECO:0007669"/>
    <property type="project" value="UniProtKB-SubCell"/>
</dbReference>
<keyword evidence="4" id="KW-0539">Nucleus</keyword>
<evidence type="ECO:0000256" key="1">
    <source>
        <dbReference type="ARBA" id="ARBA00004123"/>
    </source>
</evidence>